<keyword evidence="4" id="KW-0804">Transcription</keyword>
<proteinExistence type="predicted"/>
<dbReference type="PROSITE" id="PS50110">
    <property type="entry name" value="RESPONSE_REGULATORY"/>
    <property type="match status" value="1"/>
</dbReference>
<dbReference type="PROSITE" id="PS50043">
    <property type="entry name" value="HTH_LUXR_2"/>
    <property type="match status" value="1"/>
</dbReference>
<dbReference type="PROSITE" id="PS00622">
    <property type="entry name" value="HTH_LUXR_1"/>
    <property type="match status" value="1"/>
</dbReference>
<keyword evidence="3" id="KW-0238">DNA-binding</keyword>
<evidence type="ECO:0000256" key="4">
    <source>
        <dbReference type="ARBA" id="ARBA00023163"/>
    </source>
</evidence>
<evidence type="ECO:0000256" key="2">
    <source>
        <dbReference type="ARBA" id="ARBA00023015"/>
    </source>
</evidence>
<dbReference type="SUPFAM" id="SSF52172">
    <property type="entry name" value="CheY-like"/>
    <property type="match status" value="1"/>
</dbReference>
<dbReference type="GO" id="GO:0006355">
    <property type="term" value="P:regulation of DNA-templated transcription"/>
    <property type="evidence" value="ECO:0007669"/>
    <property type="project" value="InterPro"/>
</dbReference>
<feature type="domain" description="Response regulatory" evidence="7">
    <location>
        <begin position="4"/>
        <end position="120"/>
    </location>
</feature>
<organism evidence="8 9">
    <name type="scientific">Selenomonas ruminantium</name>
    <dbReference type="NCBI Taxonomy" id="971"/>
    <lineage>
        <taxon>Bacteria</taxon>
        <taxon>Bacillati</taxon>
        <taxon>Bacillota</taxon>
        <taxon>Negativicutes</taxon>
        <taxon>Selenomonadales</taxon>
        <taxon>Selenomonadaceae</taxon>
        <taxon>Selenomonas</taxon>
    </lineage>
</organism>
<evidence type="ECO:0000313" key="8">
    <source>
        <dbReference type="EMBL" id="SDP52404.1"/>
    </source>
</evidence>
<evidence type="ECO:0000256" key="5">
    <source>
        <dbReference type="PROSITE-ProRule" id="PRU00169"/>
    </source>
</evidence>
<evidence type="ECO:0000256" key="1">
    <source>
        <dbReference type="ARBA" id="ARBA00022553"/>
    </source>
</evidence>
<reference evidence="8 9" key="1">
    <citation type="submission" date="2016-10" db="EMBL/GenBank/DDBJ databases">
        <authorList>
            <person name="de Groot N.N."/>
        </authorList>
    </citation>
    <scope>NUCLEOTIDE SEQUENCE [LARGE SCALE GENOMIC DNA]</scope>
    <source>
        <strain evidence="8 9">S137</strain>
    </source>
</reference>
<dbReference type="InterPro" id="IPR016032">
    <property type="entry name" value="Sig_transdc_resp-reg_C-effctor"/>
</dbReference>
<gene>
    <name evidence="8" type="ORF">SAMN05216366_1238</name>
</gene>
<dbReference type="InterPro" id="IPR039420">
    <property type="entry name" value="WalR-like"/>
</dbReference>
<dbReference type="GO" id="GO:0003677">
    <property type="term" value="F:DNA binding"/>
    <property type="evidence" value="ECO:0007669"/>
    <property type="project" value="UniProtKB-KW"/>
</dbReference>
<dbReference type="SUPFAM" id="SSF46894">
    <property type="entry name" value="C-terminal effector domain of the bipartite response regulators"/>
    <property type="match status" value="1"/>
</dbReference>
<dbReference type="InterPro" id="IPR000792">
    <property type="entry name" value="Tscrpt_reg_LuxR_C"/>
</dbReference>
<evidence type="ECO:0000256" key="3">
    <source>
        <dbReference type="ARBA" id="ARBA00023125"/>
    </source>
</evidence>
<sequence>MAIKILIADDHALLRQGIKRVLNFEDGFEVIGEAEDGQEAVARTLMLQPDVLLLDINMPGLNGLEVVKQLKQAECETRIIALTIHDSDNYVLEMLKNGALGYLLKDVEPAVLIKAIHVVNAGDAFVYPELAERLFGSATVTDDVESRAREILDESRGERLTSREMDVLECVAKGFSNQDIAKALGLSEKTVKNHMTRVLRKLKVEDRTQALVYVLKNKIISLE</sequence>
<dbReference type="Gene3D" id="3.40.50.2300">
    <property type="match status" value="1"/>
</dbReference>
<dbReference type="InterPro" id="IPR058245">
    <property type="entry name" value="NreC/VraR/RcsB-like_REC"/>
</dbReference>
<dbReference type="InterPro" id="IPR001789">
    <property type="entry name" value="Sig_transdc_resp-reg_receiver"/>
</dbReference>
<dbReference type="RefSeq" id="WP_074572800.1">
    <property type="nucleotide sequence ID" value="NZ_FNJQ01000023.1"/>
</dbReference>
<dbReference type="Proteomes" id="UP000182412">
    <property type="component" value="Unassembled WGS sequence"/>
</dbReference>
<dbReference type="CDD" id="cd17535">
    <property type="entry name" value="REC_NarL-like"/>
    <property type="match status" value="1"/>
</dbReference>
<dbReference type="CDD" id="cd06170">
    <property type="entry name" value="LuxR_C_like"/>
    <property type="match status" value="1"/>
</dbReference>
<dbReference type="SMART" id="SM00421">
    <property type="entry name" value="HTH_LUXR"/>
    <property type="match status" value="1"/>
</dbReference>
<feature type="modified residue" description="4-aspartylphosphate" evidence="5">
    <location>
        <position position="55"/>
    </location>
</feature>
<keyword evidence="1 5" id="KW-0597">Phosphoprotein</keyword>
<evidence type="ECO:0000313" key="9">
    <source>
        <dbReference type="Proteomes" id="UP000182412"/>
    </source>
</evidence>
<dbReference type="OrthoDB" id="9779069at2"/>
<dbReference type="Pfam" id="PF00196">
    <property type="entry name" value="GerE"/>
    <property type="match status" value="1"/>
</dbReference>
<dbReference type="InterPro" id="IPR011006">
    <property type="entry name" value="CheY-like_superfamily"/>
</dbReference>
<dbReference type="PRINTS" id="PR00038">
    <property type="entry name" value="HTHLUXR"/>
</dbReference>
<dbReference type="PANTHER" id="PTHR43214">
    <property type="entry name" value="TWO-COMPONENT RESPONSE REGULATOR"/>
    <property type="match status" value="1"/>
</dbReference>
<evidence type="ECO:0000259" key="7">
    <source>
        <dbReference type="PROSITE" id="PS50110"/>
    </source>
</evidence>
<name>A0A1H0TEH4_SELRU</name>
<dbReference type="GO" id="GO:0000160">
    <property type="term" value="P:phosphorelay signal transduction system"/>
    <property type="evidence" value="ECO:0007669"/>
    <property type="project" value="InterPro"/>
</dbReference>
<dbReference type="AlphaFoldDB" id="A0A1H0TEH4"/>
<evidence type="ECO:0000259" key="6">
    <source>
        <dbReference type="PROSITE" id="PS50043"/>
    </source>
</evidence>
<protein>
    <submittedName>
        <fullName evidence="8">Two component transcriptional regulator, LuxR family</fullName>
    </submittedName>
</protein>
<dbReference type="Pfam" id="PF00072">
    <property type="entry name" value="Response_reg"/>
    <property type="match status" value="1"/>
</dbReference>
<accession>A0A1H0TEH4</accession>
<feature type="domain" description="HTH luxR-type" evidence="6">
    <location>
        <begin position="153"/>
        <end position="218"/>
    </location>
</feature>
<keyword evidence="2" id="KW-0805">Transcription regulation</keyword>
<dbReference type="SMART" id="SM00448">
    <property type="entry name" value="REC"/>
    <property type="match status" value="1"/>
</dbReference>
<dbReference type="EMBL" id="FNJQ01000023">
    <property type="protein sequence ID" value="SDP52404.1"/>
    <property type="molecule type" value="Genomic_DNA"/>
</dbReference>